<dbReference type="RefSeq" id="XP_043050094.1">
    <property type="nucleotide sequence ID" value="XM_043195428.1"/>
</dbReference>
<dbReference type="GO" id="GO:0000172">
    <property type="term" value="C:ribonuclease MRP complex"/>
    <property type="evidence" value="ECO:0007669"/>
    <property type="project" value="InterPro"/>
</dbReference>
<sequence>MSGTGNLRKAKLYSSRQIRTQVNDSSFSSEGGKLLIPQFLQSRQFEIESLERAQLQSKYSGAARCFQTLPRTLRRRVASHNVKRIPKRLRNRAIREMSEGTVSAMKKQWKSPRIRNLRGKQRYRLLMTKKLLLIQTRMKYMRSFPKNYRLTSNTQKRLLRHIWKGLNRELRLQRQEKAKDPHNRLNNRVGAYDNYGRGGELAERPTGNIKYWKRQRDYVWLTSHMWHVKRFHMLKIHGWQIPLLPTQKCFKSMNRAKKQDCVIFDTSYLNHMVVRTRTSSSTSSIFNDFVVPLAKITQEEAVRSSGVYEGLVYYRRGNSPYMLTTLVLIYWNGDTAIVRTYPSAYEELFAHVVAEYANCVEIDDCRYAIGSLELRGPKALELLTKNLSVSEESELLQLWNSMAKFPDTYPTGSCLSIKMSDPRIKKRKTSGVNSIASLSFIDLLKMLISHRPTTTLTDHAERYASYEEMKSIKEVQKQNAATPANVPILLIKLQSSSWTLLMPWYWILPTWHVLVKSPKAKPGGQKQIRQFNFEAGIKSYPIDFPFTPDGWHWQQTQKTIKALVYSKLPKSKRINFDQYEGPLDPHGSDWEFLRRLHYELKELKQQNKLPLDTGSDFAKFNYERDITTNEETVQQVISRNITLVHDLVVVIKSGMAMKKSFPARSICLQDPKSTTTNEEDESTKIPILPVKSIGLKLGTGLLKDNARIYRWCADPSDHNKMIVELIGFISSGGMNLDLGKLLGIGCVVGDADLTGGKVLVRNIGQTIFHEATVKEL</sequence>
<keyword evidence="7" id="KW-1185">Reference proteome</keyword>
<protein>
    <submittedName>
        <fullName evidence="6">Uncharacterized protein</fullName>
    </submittedName>
</protein>
<evidence type="ECO:0000256" key="1">
    <source>
        <dbReference type="ARBA" id="ARBA00004123"/>
    </source>
</evidence>
<keyword evidence="3" id="KW-0539">Nucleus</keyword>
<comment type="caution">
    <text evidence="6">The sequence shown here is derived from an EMBL/GenBank/DDBJ whole genome shotgun (WGS) entry which is preliminary data.</text>
</comment>
<dbReference type="GeneID" id="66118136"/>
<dbReference type="PANTHER" id="PTHR22731">
    <property type="entry name" value="RIBONUCLEASES P/MRP PROTEIN SUBUNIT POP1"/>
    <property type="match status" value="1"/>
</dbReference>
<gene>
    <name evidence="6" type="ORF">KQ657_004762</name>
</gene>
<reference evidence="6" key="1">
    <citation type="submission" date="2021-03" db="EMBL/GenBank/DDBJ databases">
        <authorList>
            <person name="Palmer J.M."/>
        </authorList>
    </citation>
    <scope>NUCLEOTIDE SEQUENCE</scope>
    <source>
        <strain evidence="6">ARV_011</strain>
    </source>
</reference>
<evidence type="ECO:0000313" key="7">
    <source>
        <dbReference type="Proteomes" id="UP000790833"/>
    </source>
</evidence>
<proteinExistence type="predicted"/>
<accession>A0A9P7VAW3</accession>
<feature type="domain" description="Pop1 N-terminal" evidence="4">
    <location>
        <begin position="39"/>
        <end position="275"/>
    </location>
</feature>
<dbReference type="GO" id="GO:0005655">
    <property type="term" value="C:nucleolar ribonuclease P complex"/>
    <property type="evidence" value="ECO:0007669"/>
    <property type="project" value="InterPro"/>
</dbReference>
<dbReference type="InterPro" id="IPR012590">
    <property type="entry name" value="POPLD_dom"/>
</dbReference>
<dbReference type="GO" id="GO:0001682">
    <property type="term" value="P:tRNA 5'-leader removal"/>
    <property type="evidence" value="ECO:0007669"/>
    <property type="project" value="InterPro"/>
</dbReference>
<dbReference type="InterPro" id="IPR039182">
    <property type="entry name" value="Pop1"/>
</dbReference>
<dbReference type="Pfam" id="PF06978">
    <property type="entry name" value="POP1_N"/>
    <property type="match status" value="1"/>
</dbReference>
<dbReference type="InterPro" id="IPR009723">
    <property type="entry name" value="Pop1_N"/>
</dbReference>
<evidence type="ECO:0000256" key="3">
    <source>
        <dbReference type="ARBA" id="ARBA00023242"/>
    </source>
</evidence>
<dbReference type="OrthoDB" id="442863at2759"/>
<evidence type="ECO:0000259" key="4">
    <source>
        <dbReference type="Pfam" id="PF06978"/>
    </source>
</evidence>
<organism evidence="6 7">
    <name type="scientific">Scheffersomyces spartinae</name>
    <dbReference type="NCBI Taxonomy" id="45513"/>
    <lineage>
        <taxon>Eukaryota</taxon>
        <taxon>Fungi</taxon>
        <taxon>Dikarya</taxon>
        <taxon>Ascomycota</taxon>
        <taxon>Saccharomycotina</taxon>
        <taxon>Pichiomycetes</taxon>
        <taxon>Debaryomycetaceae</taxon>
        <taxon>Scheffersomyces</taxon>
    </lineage>
</organism>
<feature type="domain" description="POPLD" evidence="5">
    <location>
        <begin position="497"/>
        <end position="590"/>
    </location>
</feature>
<dbReference type="Pfam" id="PF08170">
    <property type="entry name" value="POPLD"/>
    <property type="match status" value="1"/>
</dbReference>
<dbReference type="Proteomes" id="UP000790833">
    <property type="component" value="Unassembled WGS sequence"/>
</dbReference>
<dbReference type="PANTHER" id="PTHR22731:SF3">
    <property type="entry name" value="RIBONUCLEASES P_MRP PROTEIN SUBUNIT POP1"/>
    <property type="match status" value="1"/>
</dbReference>
<name>A0A9P7VAW3_9ASCO</name>
<evidence type="ECO:0000256" key="2">
    <source>
        <dbReference type="ARBA" id="ARBA00022694"/>
    </source>
</evidence>
<comment type="subcellular location">
    <subcellularLocation>
        <location evidence="1">Nucleus</location>
    </subcellularLocation>
</comment>
<evidence type="ECO:0000313" key="6">
    <source>
        <dbReference type="EMBL" id="KAG7194547.1"/>
    </source>
</evidence>
<evidence type="ECO:0000259" key="5">
    <source>
        <dbReference type="Pfam" id="PF08170"/>
    </source>
</evidence>
<keyword evidence="2" id="KW-0819">tRNA processing</keyword>
<dbReference type="AlphaFoldDB" id="A0A9P7VAW3"/>
<dbReference type="EMBL" id="JAHMUF010000007">
    <property type="protein sequence ID" value="KAG7194547.1"/>
    <property type="molecule type" value="Genomic_DNA"/>
</dbReference>